<keyword evidence="3" id="KW-1185">Reference proteome</keyword>
<dbReference type="Pfam" id="PF10067">
    <property type="entry name" value="DUF2306"/>
    <property type="match status" value="1"/>
</dbReference>
<evidence type="ECO:0000256" key="1">
    <source>
        <dbReference type="SAM" id="Phobius"/>
    </source>
</evidence>
<organism evidence="2 3">
    <name type="scientific">Roseivivax halotolerans</name>
    <dbReference type="NCBI Taxonomy" id="93684"/>
    <lineage>
        <taxon>Bacteria</taxon>
        <taxon>Pseudomonadati</taxon>
        <taxon>Pseudomonadota</taxon>
        <taxon>Alphaproteobacteria</taxon>
        <taxon>Rhodobacterales</taxon>
        <taxon>Roseobacteraceae</taxon>
        <taxon>Roseivivax</taxon>
    </lineage>
</organism>
<dbReference type="AlphaFoldDB" id="A0A1I5XXT7"/>
<reference evidence="3" key="1">
    <citation type="submission" date="2016-10" db="EMBL/GenBank/DDBJ databases">
        <authorList>
            <person name="Varghese N."/>
            <person name="Submissions S."/>
        </authorList>
    </citation>
    <scope>NUCLEOTIDE SEQUENCE [LARGE SCALE GENOMIC DNA]</scope>
    <source>
        <strain evidence="3">JCM 10271</strain>
    </source>
</reference>
<feature type="transmembrane region" description="Helical" evidence="1">
    <location>
        <begin position="47"/>
        <end position="65"/>
    </location>
</feature>
<protein>
    <submittedName>
        <fullName evidence="2">Predicted membrane protein</fullName>
    </submittedName>
</protein>
<sequence>MPRASTFAILALALLALPFVLYSAGFGLAGLTRDLSSETRLFTTPLPNALIFTHMATGAVATLLAPFQLIERIRVRRPRLHRRLGYVTLIASAITGLAGLSYIALSGTIGGPLMSAGFALYGALLIIAAANTVYHALDKNRAAHRAWALRLTVLAIGSFLYRLHYWVWYAATGGIGSTEAFTGPFDLFNFVGFYLPYLIALELYLRRERAA</sequence>
<evidence type="ECO:0000313" key="2">
    <source>
        <dbReference type="EMBL" id="SFQ36690.1"/>
    </source>
</evidence>
<dbReference type="EMBL" id="FOXV01000004">
    <property type="protein sequence ID" value="SFQ36690.1"/>
    <property type="molecule type" value="Genomic_DNA"/>
</dbReference>
<dbReference type="STRING" id="93684.SAMN05421853_104204"/>
<dbReference type="InterPro" id="IPR018750">
    <property type="entry name" value="DUF2306_membrane"/>
</dbReference>
<dbReference type="RefSeq" id="WP_093010368.1">
    <property type="nucleotide sequence ID" value="NZ_FOXV01000004.1"/>
</dbReference>
<keyword evidence="1" id="KW-1133">Transmembrane helix</keyword>
<accession>A0A1I5XXT7</accession>
<proteinExistence type="predicted"/>
<feature type="transmembrane region" description="Helical" evidence="1">
    <location>
        <begin position="187"/>
        <end position="205"/>
    </location>
</feature>
<feature type="transmembrane region" description="Helical" evidence="1">
    <location>
        <begin position="117"/>
        <end position="137"/>
    </location>
</feature>
<name>A0A1I5XXT7_9RHOB</name>
<gene>
    <name evidence="2" type="ORF">SAMN05421853_104204</name>
</gene>
<dbReference type="Proteomes" id="UP000243106">
    <property type="component" value="Unassembled WGS sequence"/>
</dbReference>
<evidence type="ECO:0000313" key="3">
    <source>
        <dbReference type="Proteomes" id="UP000243106"/>
    </source>
</evidence>
<keyword evidence="1" id="KW-0472">Membrane</keyword>
<keyword evidence="1" id="KW-0812">Transmembrane</keyword>
<feature type="transmembrane region" description="Helical" evidence="1">
    <location>
        <begin position="86"/>
        <end position="105"/>
    </location>
</feature>
<feature type="transmembrane region" description="Helical" evidence="1">
    <location>
        <begin position="149"/>
        <end position="167"/>
    </location>
</feature>